<organism evidence="10">
    <name type="scientific">Phaeodactylum tricornutum</name>
    <name type="common">Diatom</name>
    <dbReference type="NCBI Taxonomy" id="2850"/>
    <lineage>
        <taxon>Eukaryota</taxon>
        <taxon>Sar</taxon>
        <taxon>Stramenopiles</taxon>
        <taxon>Ochrophyta</taxon>
        <taxon>Bacillariophyta</taxon>
        <taxon>Bacillariophyceae</taxon>
        <taxon>Bacillariophycidae</taxon>
        <taxon>Naviculales</taxon>
        <taxon>Phaeodactylaceae</taxon>
        <taxon>Phaeodactylum</taxon>
    </lineage>
</organism>
<evidence type="ECO:0000256" key="6">
    <source>
        <dbReference type="ARBA" id="ARBA00022989"/>
    </source>
</evidence>
<evidence type="ECO:0000256" key="7">
    <source>
        <dbReference type="ARBA" id="ARBA00023128"/>
    </source>
</evidence>
<feature type="non-terminal residue" evidence="10">
    <location>
        <position position="1"/>
    </location>
</feature>
<keyword evidence="4 9" id="KW-0812">Transmembrane</keyword>
<evidence type="ECO:0008006" key="11">
    <source>
        <dbReference type="Google" id="ProtNLM"/>
    </source>
</evidence>
<evidence type="ECO:0000256" key="1">
    <source>
        <dbReference type="ARBA" id="ARBA00004225"/>
    </source>
</evidence>
<keyword evidence="8 9" id="KW-0472">Membrane</keyword>
<keyword evidence="3" id="KW-0813">Transport</keyword>
<evidence type="ECO:0000313" key="10">
    <source>
        <dbReference type="EMBL" id="CAG9279008.1"/>
    </source>
</evidence>
<dbReference type="GO" id="GO:0015075">
    <property type="term" value="F:monoatomic ion transmembrane transporter activity"/>
    <property type="evidence" value="ECO:0007669"/>
    <property type="project" value="InterPro"/>
</dbReference>
<proteinExistence type="inferred from homology"/>
<dbReference type="GO" id="GO:0140300">
    <property type="term" value="P:serine import into mitochondrion"/>
    <property type="evidence" value="ECO:0007669"/>
    <property type="project" value="TreeGrafter"/>
</dbReference>
<comment type="subcellular location">
    <subcellularLocation>
        <location evidence="1">Mitochondrion membrane</location>
        <topology evidence="1">Multi-pass membrane protein</topology>
    </subcellularLocation>
</comment>
<evidence type="ECO:0000256" key="8">
    <source>
        <dbReference type="ARBA" id="ARBA00023136"/>
    </source>
</evidence>
<feature type="transmembrane region" description="Helical" evidence="9">
    <location>
        <begin position="267"/>
        <end position="289"/>
    </location>
</feature>
<evidence type="ECO:0000256" key="2">
    <source>
        <dbReference type="ARBA" id="ARBA00005974"/>
    </source>
</evidence>
<keyword evidence="7" id="KW-0496">Mitochondrion</keyword>
<comment type="similarity">
    <text evidence="2">Belongs to the sideroflexin family.</text>
</comment>
<dbReference type="Proteomes" id="UP000836788">
    <property type="component" value="Chromosome 11"/>
</dbReference>
<gene>
    <name evidence="10" type="ORF">PTTT1_LOCUS8710</name>
</gene>
<evidence type="ECO:0000256" key="3">
    <source>
        <dbReference type="ARBA" id="ARBA00022448"/>
    </source>
</evidence>
<feature type="transmembrane region" description="Helical" evidence="9">
    <location>
        <begin position="141"/>
        <end position="162"/>
    </location>
</feature>
<accession>A0A8J9SXF3</accession>
<protein>
    <recommendedName>
        <fullName evidence="11">Sidoreflexin</fullName>
    </recommendedName>
</protein>
<keyword evidence="6 9" id="KW-1133">Transmembrane helix</keyword>
<keyword evidence="5" id="KW-0029">Amino-acid transport</keyword>
<feature type="transmembrane region" description="Helical" evidence="9">
    <location>
        <begin position="93"/>
        <end position="116"/>
    </location>
</feature>
<reference evidence="10" key="1">
    <citation type="submission" date="2022-02" db="EMBL/GenBank/DDBJ databases">
        <authorList>
            <person name="Giguere J D."/>
        </authorList>
    </citation>
    <scope>NUCLEOTIDE SEQUENCE</scope>
    <source>
        <strain evidence="10">CCAP 1055/1</strain>
    </source>
</reference>
<evidence type="ECO:0000256" key="5">
    <source>
        <dbReference type="ARBA" id="ARBA00022970"/>
    </source>
</evidence>
<dbReference type="PANTHER" id="PTHR11153:SF8">
    <property type="entry name" value="SIDEROFLEXIN-1"/>
    <property type="match status" value="1"/>
</dbReference>
<dbReference type="Pfam" id="PF03820">
    <property type="entry name" value="SFXNs"/>
    <property type="match status" value="1"/>
</dbReference>
<evidence type="ECO:0000256" key="9">
    <source>
        <dbReference type="SAM" id="Phobius"/>
    </source>
</evidence>
<dbReference type="AlphaFoldDB" id="A0A8J9SXF3"/>
<name>A0A8J9SXF3_PHATR</name>
<dbReference type="GO" id="GO:0005743">
    <property type="term" value="C:mitochondrial inner membrane"/>
    <property type="evidence" value="ECO:0007669"/>
    <property type="project" value="TreeGrafter"/>
</dbReference>
<dbReference type="InterPro" id="IPR004686">
    <property type="entry name" value="Mtc"/>
</dbReference>
<evidence type="ECO:0000256" key="4">
    <source>
        <dbReference type="ARBA" id="ARBA00022692"/>
    </source>
</evidence>
<dbReference type="PANTHER" id="PTHR11153">
    <property type="entry name" value="SIDEROFLEXIN"/>
    <property type="match status" value="1"/>
</dbReference>
<sequence>SAPTYHPQAQRFDQTSFVGRFSKMLLACDPRLLFYTEAQVKRSQEMIQNYKDFQGTVHNRALWEARRIVDAALHPDTGEFIPRPFRMSGYVPYNGPICVSMVASTSTPALLFWSWANQSQNALVNYYNRNASSDMTNETLAISYAAAVGSALLVAFGLATTIQKRFEPARAKAMLRWVAFPSAVIASSLNCYIVRSPEIESGIPLLDADGNDILPGATSSIAAAQGVYATTLSRAILQAPVYFVPPLLLTAVPPIRRYLQRNPRMTVPITTGLVLTSFGLGLPLTVAIFPQMATLDAQDVESQFQHLRDPLTARPYEQFFYNKGL</sequence>
<dbReference type="EMBL" id="OU594952">
    <property type="protein sequence ID" value="CAG9279008.1"/>
    <property type="molecule type" value="Genomic_DNA"/>
</dbReference>